<dbReference type="GO" id="GO:0005524">
    <property type="term" value="F:ATP binding"/>
    <property type="evidence" value="ECO:0007669"/>
    <property type="project" value="InterPro"/>
</dbReference>
<feature type="compositionally biased region" description="Basic and acidic residues" evidence="12">
    <location>
        <begin position="880"/>
        <end position="900"/>
    </location>
</feature>
<keyword evidence="7" id="KW-0677">Repeat</keyword>
<evidence type="ECO:0000256" key="1">
    <source>
        <dbReference type="ARBA" id="ARBA00004251"/>
    </source>
</evidence>
<evidence type="ECO:0000313" key="16">
    <source>
        <dbReference type="EMBL" id="QAS62458.1"/>
    </source>
</evidence>
<keyword evidence="9 13" id="KW-0472">Membrane</keyword>
<keyword evidence="10 16" id="KW-0675">Receptor</keyword>
<dbReference type="Pfam" id="PF07714">
    <property type="entry name" value="PK_Tyr_Ser-Thr"/>
    <property type="match status" value="1"/>
</dbReference>
<dbReference type="SMART" id="SM00369">
    <property type="entry name" value="LRR_TYP"/>
    <property type="match status" value="6"/>
</dbReference>
<accession>A0A410N675</accession>
<dbReference type="InterPro" id="IPR055414">
    <property type="entry name" value="LRR_R13L4/SHOC2-like"/>
</dbReference>
<protein>
    <submittedName>
        <fullName evidence="16">Brassinosteroid LRR receptor kinase</fullName>
    </submittedName>
</protein>
<evidence type="ECO:0000256" key="7">
    <source>
        <dbReference type="ARBA" id="ARBA00022737"/>
    </source>
</evidence>
<dbReference type="FunFam" id="3.80.10.10:FF:000561">
    <property type="entry name" value="Probable LRR receptor-like serine/threonine-protein kinase At2g16250"/>
    <property type="match status" value="1"/>
</dbReference>
<dbReference type="InterPro" id="IPR032675">
    <property type="entry name" value="LRR_dom_sf"/>
</dbReference>
<dbReference type="FunFam" id="1.10.510.10:FF:000448">
    <property type="entry name" value="Putative LRR receptor-like serine/threonine-protein kinase"/>
    <property type="match status" value="1"/>
</dbReference>
<dbReference type="PANTHER" id="PTHR48052:SF8">
    <property type="entry name" value="LRR RECEPTOR-LIKE SERINE_THREONINE-PROTEIN KINASE FLS2"/>
    <property type="match status" value="1"/>
</dbReference>
<evidence type="ECO:0000256" key="3">
    <source>
        <dbReference type="ARBA" id="ARBA00022475"/>
    </source>
</evidence>
<keyword evidence="4" id="KW-0433">Leucine-rich repeat</keyword>
<feature type="signal peptide" evidence="14">
    <location>
        <begin position="1"/>
        <end position="22"/>
    </location>
</feature>
<evidence type="ECO:0000256" key="13">
    <source>
        <dbReference type="SAM" id="Phobius"/>
    </source>
</evidence>
<keyword evidence="8 13" id="KW-1133">Transmembrane helix</keyword>
<evidence type="ECO:0000256" key="12">
    <source>
        <dbReference type="SAM" id="MobiDB-lite"/>
    </source>
</evidence>
<feature type="region of interest" description="Disordered" evidence="12">
    <location>
        <begin position="833"/>
        <end position="900"/>
    </location>
</feature>
<proteinExistence type="evidence at transcript level"/>
<dbReference type="GO" id="GO:0004674">
    <property type="term" value="F:protein serine/threonine kinase activity"/>
    <property type="evidence" value="ECO:0007669"/>
    <property type="project" value="UniProtKB-EC"/>
</dbReference>
<keyword evidence="6 14" id="KW-0732">Signal</keyword>
<dbReference type="InterPro" id="IPR001245">
    <property type="entry name" value="Ser-Thr/Tyr_kinase_cat_dom"/>
</dbReference>
<dbReference type="Gene3D" id="3.30.200.20">
    <property type="entry name" value="Phosphorylase Kinase, domain 1"/>
    <property type="match status" value="1"/>
</dbReference>
<dbReference type="AlphaFoldDB" id="A0A410N675"/>
<keyword evidence="5 13" id="KW-0812">Transmembrane</keyword>
<keyword evidence="16" id="KW-0418">Kinase</keyword>
<keyword evidence="3" id="KW-1003">Cell membrane</keyword>
<evidence type="ECO:0000256" key="6">
    <source>
        <dbReference type="ARBA" id="ARBA00022729"/>
    </source>
</evidence>
<evidence type="ECO:0000256" key="11">
    <source>
        <dbReference type="ARBA" id="ARBA00023180"/>
    </source>
</evidence>
<evidence type="ECO:0000256" key="5">
    <source>
        <dbReference type="ARBA" id="ARBA00022692"/>
    </source>
</evidence>
<comment type="subcellular location">
    <subcellularLocation>
        <location evidence="1">Cell membrane</location>
        <topology evidence="1">Single-pass type I membrane protein</topology>
    </subcellularLocation>
</comment>
<dbReference type="EMBL" id="MH176276">
    <property type="protein sequence ID" value="QAS62458.1"/>
    <property type="molecule type" value="mRNA"/>
</dbReference>
<evidence type="ECO:0000256" key="9">
    <source>
        <dbReference type="ARBA" id="ARBA00023136"/>
    </source>
</evidence>
<dbReference type="FunFam" id="3.30.200.20:FF:000433">
    <property type="entry name" value="Predicted protein"/>
    <property type="match status" value="1"/>
</dbReference>
<sequence>MRGLVVVLGLWLVMVMVMVVEGRGRGALVDFQERRALIRLRSALGLRSKDWPIKGDPCLVWKGIQCENRHVVGLNISGFRRTRIGKRTPRFAVDALANLTLLVSFNATKFLLPGSIPEWFGLRMRSLRVLDLRFCSVMGSIPASLGNLTSLNSIYLSDNELTGIIPPSIGNLVNLSVFDIARNSVHGAIPSSLGSLVNLTVLDMSLNMLDRSIPVAIGTLLKLKVLNLAGNKLSSSVPAQLGNLTSLVDLDLSSNLLSGPVPPKLGGMKNLQRMVIGNNKLFGSLPGDMFLTMNQLQVVTLGHNNFSGALPDTIWSMPSLRFLDGSDNDFTGLLPNISVNASGRDVVFNLSQNLLYGTITSVVAGFRFVNLSGNYLEGKPPDYALRKASLDDNCLQKLSNQRTSKECSSFYSQRGLSFDNFGSTNVHSGKNLRTLIIAAGAVGGILLILIIVSLLAVLLICAHRKGGLSPRRNGVGPVPAEDSSQAPGASLDLSNLGESFTYEQLLQATNEFNDSFLLKHGHSGDLFKGILEGGIPIVIKRISWQLHKKEEYSAELDFLSKVSHIRFVPLLGHFLDHENEKFLVYKFIVNGDLSNSLFRKTESEDDSIQSLDWITRLKIATGAAEGLSYLHHECTPPLVHRDVQASSILLDDRFEVRLGSLSSVHVQDKDVHQSRIAKFLRAPQTSEQGTSGSPPATYAYDVYCFGKVLLELITGNLGISASDDKSVKDWLDRTLPLINVFDKELLTKILDPSLIVDDDLLEEVWAMAIVAKSCVNPRPSRRPLMKYVLKALEDPLRVVRPETNSGRLPTSSFRASWNPAALFGSWRHSSSKDHAAAVPSTSAQVPEPNASSKHSDNTKSHGSGKTSKDAEGHSSSNRSQSKEYIRTPSDVRRADRPHGD</sequence>
<dbReference type="PANTHER" id="PTHR48052">
    <property type="entry name" value="UNNAMED PRODUCT"/>
    <property type="match status" value="1"/>
</dbReference>
<keyword evidence="11" id="KW-0325">Glycoprotein</keyword>
<dbReference type="SUPFAM" id="SSF52058">
    <property type="entry name" value="L domain-like"/>
    <property type="match status" value="1"/>
</dbReference>
<reference evidence="16" key="1">
    <citation type="submission" date="2018-04" db="EMBL/GenBank/DDBJ databases">
        <title>Genome-wide analysis of LRR-RLK.</title>
        <authorList>
            <person name="Liu M."/>
        </authorList>
    </citation>
    <scope>NUCLEOTIDE SEQUENCE</scope>
</reference>
<feature type="compositionally biased region" description="Polar residues" evidence="12">
    <location>
        <begin position="839"/>
        <end position="852"/>
    </location>
</feature>
<evidence type="ECO:0000256" key="10">
    <source>
        <dbReference type="ARBA" id="ARBA00023170"/>
    </source>
</evidence>
<dbReference type="Pfam" id="PF23598">
    <property type="entry name" value="LRR_14"/>
    <property type="match status" value="1"/>
</dbReference>
<dbReference type="SUPFAM" id="SSF56112">
    <property type="entry name" value="Protein kinase-like (PK-like)"/>
    <property type="match status" value="1"/>
</dbReference>
<feature type="chain" id="PRO_5019460058" evidence="14">
    <location>
        <begin position="23"/>
        <end position="900"/>
    </location>
</feature>
<evidence type="ECO:0000256" key="2">
    <source>
        <dbReference type="ARBA" id="ARBA00009592"/>
    </source>
</evidence>
<dbReference type="Gene3D" id="1.10.510.10">
    <property type="entry name" value="Transferase(Phosphotransferase) domain 1"/>
    <property type="match status" value="1"/>
</dbReference>
<dbReference type="FunFam" id="3.80.10.10:FF:000383">
    <property type="entry name" value="Leucine-rich repeat receptor protein kinase EMS1"/>
    <property type="match status" value="1"/>
</dbReference>
<organism evidence="16">
    <name type="scientific">Sedum alfredii</name>
    <dbReference type="NCBI Taxonomy" id="439688"/>
    <lineage>
        <taxon>Eukaryota</taxon>
        <taxon>Viridiplantae</taxon>
        <taxon>Streptophyta</taxon>
        <taxon>Embryophyta</taxon>
        <taxon>Tracheophyta</taxon>
        <taxon>Spermatophyta</taxon>
        <taxon>Magnoliopsida</taxon>
        <taxon>eudicotyledons</taxon>
        <taxon>Gunneridae</taxon>
        <taxon>Pentapetalae</taxon>
        <taxon>Saxifragales</taxon>
        <taxon>Crassulaceae</taxon>
        <taxon>Sedum</taxon>
    </lineage>
</organism>
<feature type="transmembrane region" description="Helical" evidence="13">
    <location>
        <begin position="435"/>
        <end position="462"/>
    </location>
</feature>
<dbReference type="GO" id="GO:0005886">
    <property type="term" value="C:plasma membrane"/>
    <property type="evidence" value="ECO:0007669"/>
    <property type="project" value="UniProtKB-SubCell"/>
</dbReference>
<evidence type="ECO:0000259" key="15">
    <source>
        <dbReference type="PROSITE" id="PS50011"/>
    </source>
</evidence>
<dbReference type="Gene3D" id="3.80.10.10">
    <property type="entry name" value="Ribonuclease Inhibitor"/>
    <property type="match status" value="3"/>
</dbReference>
<keyword evidence="16" id="KW-0808">Transferase</keyword>
<dbReference type="InterPro" id="IPR000719">
    <property type="entry name" value="Prot_kinase_dom"/>
</dbReference>
<evidence type="ECO:0000256" key="14">
    <source>
        <dbReference type="SAM" id="SignalP"/>
    </source>
</evidence>
<name>A0A410N675_9MAGN</name>
<dbReference type="PROSITE" id="PS50011">
    <property type="entry name" value="PROTEIN_KINASE_DOM"/>
    <property type="match status" value="1"/>
</dbReference>
<feature type="domain" description="Protein kinase" evidence="15">
    <location>
        <begin position="512"/>
        <end position="797"/>
    </location>
</feature>
<evidence type="ECO:0000256" key="4">
    <source>
        <dbReference type="ARBA" id="ARBA00022614"/>
    </source>
</evidence>
<evidence type="ECO:0000256" key="8">
    <source>
        <dbReference type="ARBA" id="ARBA00022989"/>
    </source>
</evidence>
<comment type="similarity">
    <text evidence="2">Belongs to the RLP family.</text>
</comment>
<dbReference type="InterPro" id="IPR011009">
    <property type="entry name" value="Kinase-like_dom_sf"/>
</dbReference>
<dbReference type="InterPro" id="IPR003591">
    <property type="entry name" value="Leu-rich_rpt_typical-subtyp"/>
</dbReference>